<dbReference type="Proteomes" id="UP000198211">
    <property type="component" value="Unassembled WGS sequence"/>
</dbReference>
<dbReference type="AlphaFoldDB" id="A0A225WR02"/>
<keyword evidence="4" id="KW-0964">Secreted</keyword>
<dbReference type="EMBL" id="NBNE01000377">
    <property type="protein sequence ID" value="OWZ19972.1"/>
    <property type="molecule type" value="Genomic_DNA"/>
</dbReference>
<keyword evidence="5" id="KW-0732">Signal</keyword>
<evidence type="ECO:0000256" key="3">
    <source>
        <dbReference type="ARBA" id="ARBA00010400"/>
    </source>
</evidence>
<dbReference type="GO" id="GO:0005576">
    <property type="term" value="C:extracellular region"/>
    <property type="evidence" value="ECO:0007669"/>
    <property type="project" value="UniProtKB-SubCell"/>
</dbReference>
<dbReference type="InterPro" id="IPR054463">
    <property type="entry name" value="PexRD54_WY"/>
</dbReference>
<evidence type="ECO:0000313" key="8">
    <source>
        <dbReference type="EMBL" id="OWZ19972.1"/>
    </source>
</evidence>
<evidence type="ECO:0000259" key="7">
    <source>
        <dbReference type="Pfam" id="PF22748"/>
    </source>
</evidence>
<organism evidence="8 9">
    <name type="scientific">Phytophthora megakarya</name>
    <dbReference type="NCBI Taxonomy" id="4795"/>
    <lineage>
        <taxon>Eukaryota</taxon>
        <taxon>Sar</taxon>
        <taxon>Stramenopiles</taxon>
        <taxon>Oomycota</taxon>
        <taxon>Peronosporomycetes</taxon>
        <taxon>Peronosporales</taxon>
        <taxon>Peronosporaceae</taxon>
        <taxon>Phytophthora</taxon>
    </lineage>
</organism>
<dbReference type="GO" id="GO:0043657">
    <property type="term" value="C:host cell"/>
    <property type="evidence" value="ECO:0007669"/>
    <property type="project" value="UniProtKB-SubCell"/>
</dbReference>
<evidence type="ECO:0000256" key="4">
    <source>
        <dbReference type="ARBA" id="ARBA00022525"/>
    </source>
</evidence>
<accession>A0A225WR02</accession>
<evidence type="ECO:0000313" key="9">
    <source>
        <dbReference type="Proteomes" id="UP000198211"/>
    </source>
</evidence>
<keyword evidence="9" id="KW-1185">Reference proteome</keyword>
<comment type="subcellular location">
    <subcellularLocation>
        <location evidence="1">Host cell</location>
    </subcellularLocation>
    <subcellularLocation>
        <location evidence="2">Secreted</location>
    </subcellularLocation>
</comment>
<evidence type="ECO:0000256" key="6">
    <source>
        <dbReference type="ARBA" id="ARBA00023026"/>
    </source>
</evidence>
<dbReference type="OrthoDB" id="128291at2759"/>
<comment type="similarity">
    <text evidence="3">Belongs to the RxLR effector family.</text>
</comment>
<name>A0A225WR02_9STRA</name>
<dbReference type="Pfam" id="PF22748">
    <property type="entry name" value="PexRD54_WY"/>
    <property type="match status" value="1"/>
</dbReference>
<reference evidence="9" key="1">
    <citation type="submission" date="2017-03" db="EMBL/GenBank/DDBJ databases">
        <title>Phytopthora megakarya and P. palmivora, two closely related causual agents of cacao black pod achieved similar genome size and gene model numbers by different mechanisms.</title>
        <authorList>
            <person name="Ali S."/>
            <person name="Shao J."/>
            <person name="Larry D.J."/>
            <person name="Kronmiller B."/>
            <person name="Shen D."/>
            <person name="Strem M.D."/>
            <person name="Melnick R.L."/>
            <person name="Guiltinan M.J."/>
            <person name="Tyler B.M."/>
            <person name="Meinhardt L.W."/>
            <person name="Bailey B.A."/>
        </authorList>
    </citation>
    <scope>NUCLEOTIDE SEQUENCE [LARGE SCALE GENOMIC DNA]</scope>
    <source>
        <strain evidence="9">zdho120</strain>
    </source>
</reference>
<evidence type="ECO:0000256" key="5">
    <source>
        <dbReference type="ARBA" id="ARBA00022729"/>
    </source>
</evidence>
<sequence>MRMHLHLDGISFYANPQFPQWVRYADTLSAKFPEMSAISILTRRYGDDLLYDIIQTAKRSPHSKNIAMELETKQMQHWLTTAKDPDEVSRLYKLNWVGKNILREPGFITWVKYVDDLKIKHPEEQLWMSSTLTKYFTDEVLLEITKRAKLSKESKKIAIKVENDWLREGIQKHKTPDQVLLDLGFGHTTEHLIDQFLAKNSLLTLWFKYMNIFNKWYPEEKTTMMETFTKRFGDYGMAKTLHNSKTQNWGTFGEKVEKLLPRLESAQLKMWLDSDKTTDDVFKLLKLDDEVHFYTFQDKALLTTWVSYINAFITKNPGQKKELFSALKLRFKDRPLNEILNVAKHFPSIGGTATTIQAGKIQKYFANNVSPKRVFELLGLSKERNYILDSPVFHSWMNYVEAFNKKNPNKQESWFLPLRESIPVVEVFERALQNPNTMNIGKMIERGWIKDSLHWKTSPKNTFGLLGLKTAGDKALISPAFNTWTQYLDEFNKRYPEEKVTMIDGLLANFTGYNLLRAFQTANKDPDAENLVTNLKSDLIDKWVAKKENPEDLKWILDTPPKATTVHPSDFTKRSHFQETNDLGVTDTRFVTSNNTLVKERSEERGGGFSVVEKLKSVFTKGVPEKLQKWLEKETPVDNVFKNLHLDTRGFLFDKPHFAAWVEYTTTMSVKFPEMSAISSRTTRYGDAMVYNLIQAAKGRLPTQALARELETKQMPHWLASGKDPDERFHVSIFTGIVEGF</sequence>
<evidence type="ECO:0000256" key="1">
    <source>
        <dbReference type="ARBA" id="ARBA00004340"/>
    </source>
</evidence>
<keyword evidence="6" id="KW-0843">Virulence</keyword>
<feature type="domain" description="RxLR effector PexRD54 WY" evidence="7">
    <location>
        <begin position="74"/>
        <end position="114"/>
    </location>
</feature>
<gene>
    <name evidence="8" type="ORF">PHMEG_0005691</name>
</gene>
<comment type="caution">
    <text evidence="8">The sequence shown here is derived from an EMBL/GenBank/DDBJ whole genome shotgun (WGS) entry which is preliminary data.</text>
</comment>
<protein>
    <recommendedName>
        <fullName evidence="7">RxLR effector PexRD54 WY domain-containing protein</fullName>
    </recommendedName>
</protein>
<proteinExistence type="inferred from homology"/>
<evidence type="ECO:0000256" key="2">
    <source>
        <dbReference type="ARBA" id="ARBA00004613"/>
    </source>
</evidence>